<dbReference type="PANTHER" id="PTHR43791">
    <property type="entry name" value="PERMEASE-RELATED"/>
    <property type="match status" value="1"/>
</dbReference>
<feature type="transmembrane region" description="Helical" evidence="7">
    <location>
        <begin position="359"/>
        <end position="381"/>
    </location>
</feature>
<feature type="transmembrane region" description="Helical" evidence="7">
    <location>
        <begin position="192"/>
        <end position="214"/>
    </location>
</feature>
<dbReference type="SUPFAM" id="SSF103473">
    <property type="entry name" value="MFS general substrate transporter"/>
    <property type="match status" value="1"/>
</dbReference>
<feature type="transmembrane region" description="Helical" evidence="7">
    <location>
        <begin position="30"/>
        <end position="47"/>
    </location>
</feature>
<feature type="transmembrane region" description="Helical" evidence="7">
    <location>
        <begin position="264"/>
        <end position="284"/>
    </location>
</feature>
<dbReference type="Gene3D" id="1.20.1250.20">
    <property type="entry name" value="MFS general substrate transporter like domains"/>
    <property type="match status" value="2"/>
</dbReference>
<keyword evidence="3" id="KW-1003">Cell membrane</keyword>
<reference evidence="9 10" key="1">
    <citation type="submission" date="2024-04" db="EMBL/GenBank/DDBJ databases">
        <title>Two novel Raoultella species associated with bleeding cankers of broadleaf hosts, Raoultella scottia sp. nov. and Raoultella lignicola sp. nov.</title>
        <authorList>
            <person name="Brady C.L."/>
        </authorList>
    </citation>
    <scope>NUCLEOTIDE SEQUENCE [LARGE SCALE GENOMIC DNA]</scope>
    <source>
        <strain evidence="9 10">TW_WC1a.1</strain>
    </source>
</reference>
<proteinExistence type="predicted"/>
<organism evidence="9 10">
    <name type="scientific">Raoultella lignicola</name>
    <dbReference type="NCBI Taxonomy" id="3040939"/>
    <lineage>
        <taxon>Bacteria</taxon>
        <taxon>Pseudomonadati</taxon>
        <taxon>Pseudomonadota</taxon>
        <taxon>Gammaproteobacteria</taxon>
        <taxon>Enterobacterales</taxon>
        <taxon>Enterobacteriaceae</taxon>
        <taxon>Klebsiella/Raoultella group</taxon>
        <taxon>Raoultella</taxon>
    </lineage>
</organism>
<evidence type="ECO:0000256" key="6">
    <source>
        <dbReference type="ARBA" id="ARBA00023136"/>
    </source>
</evidence>
<evidence type="ECO:0000256" key="4">
    <source>
        <dbReference type="ARBA" id="ARBA00022692"/>
    </source>
</evidence>
<feature type="transmembrane region" description="Helical" evidence="7">
    <location>
        <begin position="336"/>
        <end position="353"/>
    </location>
</feature>
<evidence type="ECO:0000256" key="1">
    <source>
        <dbReference type="ARBA" id="ARBA00004141"/>
    </source>
</evidence>
<evidence type="ECO:0000313" key="9">
    <source>
        <dbReference type="EMBL" id="MEL0550717.1"/>
    </source>
</evidence>
<keyword evidence="5 7" id="KW-1133">Transmembrane helix</keyword>
<dbReference type="CDD" id="cd17319">
    <property type="entry name" value="MFS_ExuT_GudP_like"/>
    <property type="match status" value="1"/>
</dbReference>
<feature type="transmembrane region" description="Helical" evidence="7">
    <location>
        <begin position="160"/>
        <end position="180"/>
    </location>
</feature>
<dbReference type="Pfam" id="PF07690">
    <property type="entry name" value="MFS_1"/>
    <property type="match status" value="1"/>
</dbReference>
<dbReference type="InterPro" id="IPR011701">
    <property type="entry name" value="MFS"/>
</dbReference>
<feature type="domain" description="Major facilitator superfamily (MFS) profile" evidence="8">
    <location>
        <begin position="34"/>
        <end position="450"/>
    </location>
</feature>
<dbReference type="PROSITE" id="PS50850">
    <property type="entry name" value="MFS"/>
    <property type="match status" value="1"/>
</dbReference>
<gene>
    <name evidence="9" type="primary">hpaX</name>
    <name evidence="9" type="ORF">QFI96_003255</name>
</gene>
<protein>
    <submittedName>
        <fullName evidence="9">4-hydroxyphenylacetate permease</fullName>
    </submittedName>
</protein>
<dbReference type="EMBL" id="JARXNK020000097">
    <property type="protein sequence ID" value="MEL0550717.1"/>
    <property type="molecule type" value="Genomic_DNA"/>
</dbReference>
<feature type="transmembrane region" description="Helical" evidence="7">
    <location>
        <begin position="426"/>
        <end position="445"/>
    </location>
</feature>
<feature type="transmembrane region" description="Helical" evidence="7">
    <location>
        <begin position="100"/>
        <end position="119"/>
    </location>
</feature>
<dbReference type="InterPro" id="IPR020846">
    <property type="entry name" value="MFS_dom"/>
</dbReference>
<feature type="transmembrane region" description="Helical" evidence="7">
    <location>
        <begin position="393"/>
        <end position="414"/>
    </location>
</feature>
<sequence length="460" mass="50399">MEQTRSESLVPPAPADRPLDARQQSVINKLFRRLIVFLFILFVFSYLDRINIGFAGLTMGKDLGLTSTMFGLATTLFYVMYVICGIPSNIMLSIVGARRWIAILMVIWGIASTATMFATGPNSLYVLRMLVGIAEAGFLPGLLLYLTFWFPAQYRARANALFMIAMPVTMALGSLASGYILNLDGVLNLKGWQWLFLLEGFPSVLLGLVVWFWLDDSPDKAKWLTADDKACLNEMLEADRAALQASRLSEASPPLSQRSMLRELFTPIILLYTLAYFCLTNTLSALSVWTPLILRSFNEQSSNVTIGLLSAIPQVCTIVGMIWWSKRSDRLKERKLHTLLPYLFAAAGWMLTASSSNPLLQFTGIVMASSGAFAAMVIFWTTPDQAISLRARALGIAVINATGMTGAALGPLLMGWLKDVTGNFNAGIFMVAGFLVLGALVIALIPMKAAVQQSRLASST</sequence>
<dbReference type="InterPro" id="IPR036259">
    <property type="entry name" value="MFS_trans_sf"/>
</dbReference>
<evidence type="ECO:0000256" key="2">
    <source>
        <dbReference type="ARBA" id="ARBA00022448"/>
    </source>
</evidence>
<dbReference type="RefSeq" id="WP_123755498.1">
    <property type="nucleotide sequence ID" value="NZ_JARXNK020000097.1"/>
</dbReference>
<accession>A0ABU9F2Y4</accession>
<feature type="transmembrane region" description="Helical" evidence="7">
    <location>
        <begin position="125"/>
        <end position="148"/>
    </location>
</feature>
<keyword evidence="6 7" id="KW-0472">Membrane</keyword>
<evidence type="ECO:0000256" key="7">
    <source>
        <dbReference type="SAM" id="Phobius"/>
    </source>
</evidence>
<comment type="subcellular location">
    <subcellularLocation>
        <location evidence="1">Membrane</location>
        <topology evidence="1">Multi-pass membrane protein</topology>
    </subcellularLocation>
</comment>
<name>A0ABU9F2Y4_9ENTR</name>
<evidence type="ECO:0000256" key="3">
    <source>
        <dbReference type="ARBA" id="ARBA00022475"/>
    </source>
</evidence>
<dbReference type="NCBIfam" id="TIGR02332">
    <property type="entry name" value="HpaX"/>
    <property type="match status" value="1"/>
</dbReference>
<keyword evidence="4 7" id="KW-0812">Transmembrane</keyword>
<feature type="transmembrane region" description="Helical" evidence="7">
    <location>
        <begin position="304"/>
        <end position="324"/>
    </location>
</feature>
<evidence type="ECO:0000256" key="5">
    <source>
        <dbReference type="ARBA" id="ARBA00022989"/>
    </source>
</evidence>
<dbReference type="InterPro" id="IPR012707">
    <property type="entry name" value="HPA_permease"/>
</dbReference>
<dbReference type="PANTHER" id="PTHR43791:SF102">
    <property type="entry name" value="4-HYDROXYPHENYLACETATE CATABOLISM PROTEIN"/>
    <property type="match status" value="1"/>
</dbReference>
<comment type="caution">
    <text evidence="9">The sequence shown here is derived from an EMBL/GenBank/DDBJ whole genome shotgun (WGS) entry which is preliminary data.</text>
</comment>
<evidence type="ECO:0000259" key="8">
    <source>
        <dbReference type="PROSITE" id="PS50850"/>
    </source>
</evidence>
<evidence type="ECO:0000313" key="10">
    <source>
        <dbReference type="Proteomes" id="UP001312893"/>
    </source>
</evidence>
<keyword evidence="2" id="KW-0813">Transport</keyword>
<dbReference type="Proteomes" id="UP001312893">
    <property type="component" value="Unassembled WGS sequence"/>
</dbReference>
<feature type="transmembrane region" description="Helical" evidence="7">
    <location>
        <begin position="67"/>
        <end position="88"/>
    </location>
</feature>
<keyword evidence="10" id="KW-1185">Reference proteome</keyword>